<name>A0ABX2FAZ0_9PSEU</name>
<reference evidence="2 3" key="1">
    <citation type="submission" date="2020-01" db="EMBL/GenBank/DDBJ databases">
        <title>Kibdelosporangium persica a novel Actinomycetes from a hot desert in Iran.</title>
        <authorList>
            <person name="Safaei N."/>
            <person name="Zaburannyi N."/>
            <person name="Mueller R."/>
            <person name="Wink J."/>
        </authorList>
    </citation>
    <scope>NUCLEOTIDE SEQUENCE [LARGE SCALE GENOMIC DNA]</scope>
    <source>
        <strain evidence="2 3">4NS15</strain>
    </source>
</reference>
<dbReference type="Pfam" id="PF14079">
    <property type="entry name" value="DUF4260"/>
    <property type="match status" value="1"/>
</dbReference>
<organism evidence="2 3">
    <name type="scientific">Kibdelosporangium persicum</name>
    <dbReference type="NCBI Taxonomy" id="2698649"/>
    <lineage>
        <taxon>Bacteria</taxon>
        <taxon>Bacillati</taxon>
        <taxon>Actinomycetota</taxon>
        <taxon>Actinomycetes</taxon>
        <taxon>Pseudonocardiales</taxon>
        <taxon>Pseudonocardiaceae</taxon>
        <taxon>Kibdelosporangium</taxon>
    </lineage>
</organism>
<keyword evidence="1" id="KW-0812">Transmembrane</keyword>
<comment type="caution">
    <text evidence="2">The sequence shown here is derived from an EMBL/GenBank/DDBJ whole genome shotgun (WGS) entry which is preliminary data.</text>
</comment>
<dbReference type="RefSeq" id="WP_173137606.1">
    <property type="nucleotide sequence ID" value="NZ_CBCSGW010000057.1"/>
</dbReference>
<feature type="transmembrane region" description="Helical" evidence="1">
    <location>
        <begin position="98"/>
        <end position="119"/>
    </location>
</feature>
<feature type="transmembrane region" description="Helical" evidence="1">
    <location>
        <begin position="38"/>
        <end position="58"/>
    </location>
</feature>
<proteinExistence type="predicted"/>
<dbReference type="InterPro" id="IPR025356">
    <property type="entry name" value="DUF4260"/>
</dbReference>
<dbReference type="EMBL" id="JAAATY010000020">
    <property type="protein sequence ID" value="NRN68452.1"/>
    <property type="molecule type" value="Genomic_DNA"/>
</dbReference>
<gene>
    <name evidence="2" type="ORF">GC106_56950</name>
</gene>
<keyword evidence="3" id="KW-1185">Reference proteome</keyword>
<sequence length="130" mass="14183">MSHVLAPGRFTAQRAGWAVLAAFLLAFLAFEVVKHGGWSWATALALLIAPDLTMLIGASEGGNGKLSPKAVPFYNAMHWPWIPLALLVGYSFSDLDWVPLFTAGLAWLLHIAVDRAFGYGMREKDGSRRV</sequence>
<protein>
    <recommendedName>
        <fullName evidence="4">DUF4260 domain-containing protein</fullName>
    </recommendedName>
</protein>
<accession>A0ABX2FAZ0</accession>
<keyword evidence="1" id="KW-1133">Transmembrane helix</keyword>
<evidence type="ECO:0000313" key="3">
    <source>
        <dbReference type="Proteomes" id="UP000763557"/>
    </source>
</evidence>
<evidence type="ECO:0000256" key="1">
    <source>
        <dbReference type="SAM" id="Phobius"/>
    </source>
</evidence>
<keyword evidence="1" id="KW-0472">Membrane</keyword>
<evidence type="ECO:0000313" key="2">
    <source>
        <dbReference type="EMBL" id="NRN68452.1"/>
    </source>
</evidence>
<feature type="transmembrane region" description="Helical" evidence="1">
    <location>
        <begin position="12"/>
        <end position="32"/>
    </location>
</feature>
<evidence type="ECO:0008006" key="4">
    <source>
        <dbReference type="Google" id="ProtNLM"/>
    </source>
</evidence>
<dbReference type="Proteomes" id="UP000763557">
    <property type="component" value="Unassembled WGS sequence"/>
</dbReference>